<keyword evidence="2" id="KW-0805">Transcription regulation</keyword>
<feature type="domain" description="BHLH" evidence="6">
    <location>
        <begin position="224"/>
        <end position="274"/>
    </location>
</feature>
<comment type="subcellular location">
    <subcellularLocation>
        <location evidence="1">Nucleus</location>
    </subcellularLocation>
</comment>
<sequence length="378" mass="41197">MELPRSSKSGSGNCGDFAPEMAETLQFTEEILSLMAETDLQQQSFDSPPENGSSFTALLELPTNQAIELLHEPGTVNRQAIGSSGSWRDPPADQKQVAFSSFNCAPTFPSNAALVERAARFSIFAAKESAAAQTSSDPSNGREISSVKLKAEPADSDPCLNSSPNFASTAAKQRSGKRKGVENSKVKAPAKRSKNVEDGSSKTGEEIKGSEKLPYVHVRSRRGQATDSHSLAERARREKINARMKLLQELVPGCNKISGTALVLDEIINHVQSLQRQVEFLSMRLAAVNPRIDFSSLNSFFTTDNGDLATGDLASMVAMDPLLWSQLLVDGAGRHQQQFWHSDLSPWRRDDNNAFITPEPMLLDYNSTDSGKEIAQHS</sequence>
<dbReference type="PROSITE" id="PS50888">
    <property type="entry name" value="BHLH"/>
    <property type="match status" value="1"/>
</dbReference>
<dbReference type="InterPro" id="IPR011598">
    <property type="entry name" value="bHLH_dom"/>
</dbReference>
<proteinExistence type="predicted"/>
<dbReference type="Gene3D" id="4.10.280.10">
    <property type="entry name" value="Helix-loop-helix DNA-binding domain"/>
    <property type="match status" value="1"/>
</dbReference>
<dbReference type="PANTHER" id="PTHR12565:SF112">
    <property type="entry name" value="TRANSCRIPTION FACTOR BHLH48-RELATED"/>
    <property type="match status" value="1"/>
</dbReference>
<feature type="compositionally biased region" description="Basic and acidic residues" evidence="5">
    <location>
        <begin position="194"/>
        <end position="211"/>
    </location>
</feature>
<dbReference type="EMBL" id="QPKB01000001">
    <property type="protein sequence ID" value="RWR73793.1"/>
    <property type="molecule type" value="Genomic_DNA"/>
</dbReference>
<dbReference type="PANTHER" id="PTHR12565">
    <property type="entry name" value="STEROL REGULATORY ELEMENT-BINDING PROTEIN"/>
    <property type="match status" value="1"/>
</dbReference>
<comment type="caution">
    <text evidence="7">The sequence shown here is derived from an EMBL/GenBank/DDBJ whole genome shotgun (WGS) entry which is preliminary data.</text>
</comment>
<feature type="compositionally biased region" description="Polar residues" evidence="5">
    <location>
        <begin position="131"/>
        <end position="143"/>
    </location>
</feature>
<keyword evidence="4" id="KW-0539">Nucleus</keyword>
<feature type="compositionally biased region" description="Polar residues" evidence="5">
    <location>
        <begin position="159"/>
        <end position="172"/>
    </location>
</feature>
<feature type="compositionally biased region" description="Polar residues" evidence="5">
    <location>
        <begin position="1"/>
        <end position="11"/>
    </location>
</feature>
<evidence type="ECO:0000256" key="1">
    <source>
        <dbReference type="ARBA" id="ARBA00004123"/>
    </source>
</evidence>
<dbReference type="Proteomes" id="UP000283530">
    <property type="component" value="Unassembled WGS sequence"/>
</dbReference>
<dbReference type="CDD" id="cd18919">
    <property type="entry name" value="bHLH_AtBPE_like"/>
    <property type="match status" value="1"/>
</dbReference>
<dbReference type="InterPro" id="IPR024097">
    <property type="entry name" value="bHLH_ZIP_TF"/>
</dbReference>
<dbReference type="FunFam" id="4.10.280.10:FF:000042">
    <property type="entry name" value="transcription factor bHLH48-like isoform X1"/>
    <property type="match status" value="1"/>
</dbReference>
<protein>
    <submittedName>
        <fullName evidence="7">Transcription factor bHLH48-like protein</fullName>
    </submittedName>
</protein>
<evidence type="ECO:0000259" key="6">
    <source>
        <dbReference type="PROSITE" id="PS50888"/>
    </source>
</evidence>
<dbReference type="GO" id="GO:0005634">
    <property type="term" value="C:nucleus"/>
    <property type="evidence" value="ECO:0007669"/>
    <property type="project" value="UniProtKB-SubCell"/>
</dbReference>
<name>A0A443N5L8_9MAGN</name>
<feature type="region of interest" description="Disordered" evidence="5">
    <location>
        <begin position="130"/>
        <end position="213"/>
    </location>
</feature>
<feature type="region of interest" description="Disordered" evidence="5">
    <location>
        <begin position="1"/>
        <end position="20"/>
    </location>
</feature>
<gene>
    <name evidence="7" type="ORF">CKAN_00209700</name>
</gene>
<dbReference type="AlphaFoldDB" id="A0A443N5L8"/>
<evidence type="ECO:0000313" key="8">
    <source>
        <dbReference type="Proteomes" id="UP000283530"/>
    </source>
</evidence>
<keyword evidence="3" id="KW-0804">Transcription</keyword>
<keyword evidence="8" id="KW-1185">Reference proteome</keyword>
<accession>A0A443N5L8</accession>
<dbReference type="OrthoDB" id="690068at2759"/>
<dbReference type="SUPFAM" id="SSF47459">
    <property type="entry name" value="HLH, helix-loop-helix DNA-binding domain"/>
    <property type="match status" value="1"/>
</dbReference>
<evidence type="ECO:0000256" key="2">
    <source>
        <dbReference type="ARBA" id="ARBA00023015"/>
    </source>
</evidence>
<evidence type="ECO:0000256" key="4">
    <source>
        <dbReference type="ARBA" id="ARBA00023242"/>
    </source>
</evidence>
<reference evidence="7 8" key="1">
    <citation type="journal article" date="2019" name="Nat. Plants">
        <title>Stout camphor tree genome fills gaps in understanding of flowering plant genome evolution.</title>
        <authorList>
            <person name="Chaw S.M."/>
            <person name="Liu Y.C."/>
            <person name="Wu Y.W."/>
            <person name="Wang H.Y."/>
            <person name="Lin C.I."/>
            <person name="Wu C.S."/>
            <person name="Ke H.M."/>
            <person name="Chang L.Y."/>
            <person name="Hsu C.Y."/>
            <person name="Yang H.T."/>
            <person name="Sudianto E."/>
            <person name="Hsu M.H."/>
            <person name="Wu K.P."/>
            <person name="Wang L.N."/>
            <person name="Leebens-Mack J.H."/>
            <person name="Tsai I.J."/>
        </authorList>
    </citation>
    <scope>NUCLEOTIDE SEQUENCE [LARGE SCALE GENOMIC DNA]</scope>
    <source>
        <strain evidence="8">cv. Chaw 1501</strain>
        <tissue evidence="7">Young leaves</tissue>
    </source>
</reference>
<dbReference type="Pfam" id="PF00010">
    <property type="entry name" value="HLH"/>
    <property type="match status" value="1"/>
</dbReference>
<evidence type="ECO:0000256" key="3">
    <source>
        <dbReference type="ARBA" id="ARBA00023163"/>
    </source>
</evidence>
<dbReference type="GO" id="GO:0046983">
    <property type="term" value="F:protein dimerization activity"/>
    <property type="evidence" value="ECO:0007669"/>
    <property type="project" value="InterPro"/>
</dbReference>
<evidence type="ECO:0000256" key="5">
    <source>
        <dbReference type="SAM" id="MobiDB-lite"/>
    </source>
</evidence>
<dbReference type="SMART" id="SM00353">
    <property type="entry name" value="HLH"/>
    <property type="match status" value="1"/>
</dbReference>
<dbReference type="InterPro" id="IPR036638">
    <property type="entry name" value="HLH_DNA-bd_sf"/>
</dbReference>
<organism evidence="7 8">
    <name type="scientific">Cinnamomum micranthum f. kanehirae</name>
    <dbReference type="NCBI Taxonomy" id="337451"/>
    <lineage>
        <taxon>Eukaryota</taxon>
        <taxon>Viridiplantae</taxon>
        <taxon>Streptophyta</taxon>
        <taxon>Embryophyta</taxon>
        <taxon>Tracheophyta</taxon>
        <taxon>Spermatophyta</taxon>
        <taxon>Magnoliopsida</taxon>
        <taxon>Magnoliidae</taxon>
        <taxon>Laurales</taxon>
        <taxon>Lauraceae</taxon>
        <taxon>Cinnamomum</taxon>
    </lineage>
</organism>
<dbReference type="GO" id="GO:0003700">
    <property type="term" value="F:DNA-binding transcription factor activity"/>
    <property type="evidence" value="ECO:0007669"/>
    <property type="project" value="TreeGrafter"/>
</dbReference>
<evidence type="ECO:0000313" key="7">
    <source>
        <dbReference type="EMBL" id="RWR73793.1"/>
    </source>
</evidence>